<accession>A0A2W7P450</accession>
<keyword evidence="3" id="KW-1185">Reference proteome</keyword>
<organism evidence="2 3">
    <name type="scientific">Breznakibacter xylanolyticus</name>
    <dbReference type="NCBI Taxonomy" id="990"/>
    <lineage>
        <taxon>Bacteria</taxon>
        <taxon>Pseudomonadati</taxon>
        <taxon>Bacteroidota</taxon>
        <taxon>Bacteroidia</taxon>
        <taxon>Marinilabiliales</taxon>
        <taxon>Marinilabiliaceae</taxon>
        <taxon>Breznakibacter</taxon>
    </lineage>
</organism>
<dbReference type="Proteomes" id="UP000249239">
    <property type="component" value="Unassembled WGS sequence"/>
</dbReference>
<dbReference type="EMBL" id="QKZK01000003">
    <property type="protein sequence ID" value="PZX20126.1"/>
    <property type="molecule type" value="Genomic_DNA"/>
</dbReference>
<gene>
    <name evidence="2" type="ORF">LX69_00579</name>
</gene>
<feature type="chain" id="PRO_5016083539" evidence="1">
    <location>
        <begin position="20"/>
        <end position="137"/>
    </location>
</feature>
<dbReference type="AlphaFoldDB" id="A0A2W7P450"/>
<evidence type="ECO:0000256" key="1">
    <source>
        <dbReference type="SAM" id="SignalP"/>
    </source>
</evidence>
<keyword evidence="1" id="KW-0732">Signal</keyword>
<comment type="caution">
    <text evidence="2">The sequence shown here is derived from an EMBL/GenBank/DDBJ whole genome shotgun (WGS) entry which is preliminary data.</text>
</comment>
<dbReference type="RefSeq" id="WP_111444300.1">
    <property type="nucleotide sequence ID" value="NZ_QKZK01000003.1"/>
</dbReference>
<protein>
    <submittedName>
        <fullName evidence="2">Uncharacterized protein</fullName>
    </submittedName>
</protein>
<feature type="signal peptide" evidence="1">
    <location>
        <begin position="1"/>
        <end position="19"/>
    </location>
</feature>
<sequence length="137" mass="15618">MKKLFITLLFTIITLNSFSQLVQFTPLIDSPHNNGVNNSHQNENQTFRTTAYVLNDRGEVEKKISIKVSVCETPLGERLNITAYYDPQSATGATWQPINIQAYTIGSVTPMTQIEQVAFANFNYHAIWGFQKIWFNL</sequence>
<evidence type="ECO:0000313" key="2">
    <source>
        <dbReference type="EMBL" id="PZX20126.1"/>
    </source>
</evidence>
<proteinExistence type="predicted"/>
<reference evidence="2 3" key="1">
    <citation type="submission" date="2018-06" db="EMBL/GenBank/DDBJ databases">
        <title>Genomic Encyclopedia of Archaeal and Bacterial Type Strains, Phase II (KMG-II): from individual species to whole genera.</title>
        <authorList>
            <person name="Goeker M."/>
        </authorList>
    </citation>
    <scope>NUCLEOTIDE SEQUENCE [LARGE SCALE GENOMIC DNA]</scope>
    <source>
        <strain evidence="2 3">DSM 6779</strain>
    </source>
</reference>
<evidence type="ECO:0000313" key="3">
    <source>
        <dbReference type="Proteomes" id="UP000249239"/>
    </source>
</evidence>
<name>A0A2W7P450_9BACT</name>